<proteinExistence type="predicted"/>
<reference evidence="1" key="1">
    <citation type="submission" date="2018-05" db="EMBL/GenBank/DDBJ databases">
        <authorList>
            <person name="Lanie J.A."/>
            <person name="Ng W.-L."/>
            <person name="Kazmierczak K.M."/>
            <person name="Andrzejewski T.M."/>
            <person name="Davidsen T.M."/>
            <person name="Wayne K.J."/>
            <person name="Tettelin H."/>
            <person name="Glass J.I."/>
            <person name="Rusch D."/>
            <person name="Podicherti R."/>
            <person name="Tsui H.-C.T."/>
            <person name="Winkler M.E."/>
        </authorList>
    </citation>
    <scope>NUCLEOTIDE SEQUENCE</scope>
</reference>
<name>A0A383CUQ1_9ZZZZ</name>
<evidence type="ECO:0000313" key="1">
    <source>
        <dbReference type="EMBL" id="SVE35348.1"/>
    </source>
</evidence>
<accession>A0A383CUQ1</accession>
<dbReference type="EMBL" id="UINC01211450">
    <property type="protein sequence ID" value="SVE35348.1"/>
    <property type="molecule type" value="Genomic_DNA"/>
</dbReference>
<gene>
    <name evidence="1" type="ORF">METZ01_LOCUS488202</name>
</gene>
<dbReference type="AlphaFoldDB" id="A0A383CUQ1"/>
<sequence>PPTGMIEFKDFHILHASVLHWNMSPREYN</sequence>
<protein>
    <submittedName>
        <fullName evidence="1">Uncharacterized protein</fullName>
    </submittedName>
</protein>
<feature type="non-terminal residue" evidence="1">
    <location>
        <position position="1"/>
    </location>
</feature>
<organism evidence="1">
    <name type="scientific">marine metagenome</name>
    <dbReference type="NCBI Taxonomy" id="408172"/>
    <lineage>
        <taxon>unclassified sequences</taxon>
        <taxon>metagenomes</taxon>
        <taxon>ecological metagenomes</taxon>
    </lineage>
</organism>